<dbReference type="PROSITE" id="PS51257">
    <property type="entry name" value="PROKAR_LIPOPROTEIN"/>
    <property type="match status" value="1"/>
</dbReference>
<dbReference type="Gene3D" id="2.40.10.120">
    <property type="match status" value="1"/>
</dbReference>
<dbReference type="GO" id="GO:0006508">
    <property type="term" value="P:proteolysis"/>
    <property type="evidence" value="ECO:0007669"/>
    <property type="project" value="UniProtKB-KW"/>
</dbReference>
<protein>
    <recommendedName>
        <fullName evidence="5">PDZ domain-containing protein</fullName>
    </recommendedName>
</protein>
<keyword evidence="4" id="KW-0732">Signal</keyword>
<evidence type="ECO:0000256" key="1">
    <source>
        <dbReference type="ARBA" id="ARBA00010541"/>
    </source>
</evidence>
<dbReference type="GO" id="GO:0004252">
    <property type="term" value="F:serine-type endopeptidase activity"/>
    <property type="evidence" value="ECO:0007669"/>
    <property type="project" value="InterPro"/>
</dbReference>
<dbReference type="InterPro" id="IPR009003">
    <property type="entry name" value="Peptidase_S1_PA"/>
</dbReference>
<comment type="similarity">
    <text evidence="1">Belongs to the peptidase S1C family.</text>
</comment>
<keyword evidence="3" id="KW-0378">Hydrolase</keyword>
<sequence>MKRFLRQPTLFLTLVAIGSSGGCAGLGGNRAAQEQPVAPVAPVATSPPLSGVERTTVVTNPGNFVAQVVQDVGPAVVRIDATRRASNSSANSPLERFFGDEVPAPERRRVQQGTGSGFILSQDGRVLTNAHVVANADQVTVVLKDHRRFEGEVVGTDPVTDVAVVKIQATGLPTVKLGNSESLVPGQWAIAIGNPLGLDNTVTQGIISATGRSSSDVGVPDKRVQFIQTDAAINPGNSGGPLLNDRGEVIGVNTAIISGAQGLGFAIPIATAERIANQLFTKGRVSHAYLGIRMAELTPELREEINQSDQGFRVNQDQGVLVVEVLPNSPAAKAGLRAGDLITSIDGTQIENADQIQAQVDATTLGNILELQVQRNGQTQSIKVKPGELPVESPGEG</sequence>
<feature type="domain" description="PDZ" evidence="5">
    <location>
        <begin position="298"/>
        <end position="377"/>
    </location>
</feature>
<gene>
    <name evidence="6" type="ORF">AVDCRST_MAG81-147</name>
</gene>
<dbReference type="InterPro" id="IPR001940">
    <property type="entry name" value="Peptidase_S1C"/>
</dbReference>
<keyword evidence="2" id="KW-0645">Protease</keyword>
<reference evidence="6" key="1">
    <citation type="submission" date="2020-02" db="EMBL/GenBank/DDBJ databases">
        <authorList>
            <person name="Meier V. D."/>
        </authorList>
    </citation>
    <scope>NUCLEOTIDE SEQUENCE</scope>
    <source>
        <strain evidence="6">AVDCRST_MAG81</strain>
    </source>
</reference>
<organism evidence="6">
    <name type="scientific">uncultured Synechococcales cyanobacterium</name>
    <dbReference type="NCBI Taxonomy" id="1936017"/>
    <lineage>
        <taxon>Bacteria</taxon>
        <taxon>Bacillati</taxon>
        <taxon>Cyanobacteriota</taxon>
        <taxon>Cyanophyceae</taxon>
        <taxon>Synechococcales</taxon>
        <taxon>environmental samples</taxon>
    </lineage>
</organism>
<dbReference type="PANTHER" id="PTHR22939">
    <property type="entry name" value="SERINE PROTEASE FAMILY S1C HTRA-RELATED"/>
    <property type="match status" value="1"/>
</dbReference>
<dbReference type="SUPFAM" id="SSF50494">
    <property type="entry name" value="Trypsin-like serine proteases"/>
    <property type="match status" value="1"/>
</dbReference>
<dbReference type="Pfam" id="PF13365">
    <property type="entry name" value="Trypsin_2"/>
    <property type="match status" value="1"/>
</dbReference>
<dbReference type="PROSITE" id="PS50106">
    <property type="entry name" value="PDZ"/>
    <property type="match status" value="1"/>
</dbReference>
<evidence type="ECO:0000256" key="2">
    <source>
        <dbReference type="ARBA" id="ARBA00022670"/>
    </source>
</evidence>
<dbReference type="SUPFAM" id="SSF50156">
    <property type="entry name" value="PDZ domain-like"/>
    <property type="match status" value="1"/>
</dbReference>
<dbReference type="PANTHER" id="PTHR22939:SF129">
    <property type="entry name" value="SERINE PROTEASE HTRA2, MITOCHONDRIAL"/>
    <property type="match status" value="1"/>
</dbReference>
<dbReference type="Pfam" id="PF13180">
    <property type="entry name" value="PDZ_2"/>
    <property type="match status" value="1"/>
</dbReference>
<dbReference type="Gene3D" id="2.30.42.10">
    <property type="match status" value="1"/>
</dbReference>
<dbReference type="NCBIfam" id="NF041521">
    <property type="entry name" value="HhoA_HhoB_HtrA"/>
    <property type="match status" value="1"/>
</dbReference>
<dbReference type="PRINTS" id="PR00834">
    <property type="entry name" value="PROTEASES2C"/>
</dbReference>
<feature type="chain" id="PRO_5026923557" description="PDZ domain-containing protein" evidence="4">
    <location>
        <begin position="25"/>
        <end position="397"/>
    </location>
</feature>
<evidence type="ECO:0000256" key="3">
    <source>
        <dbReference type="ARBA" id="ARBA00022801"/>
    </source>
</evidence>
<dbReference type="EMBL" id="CADCWO010000014">
    <property type="protein sequence ID" value="CAA9554966.1"/>
    <property type="molecule type" value="Genomic_DNA"/>
</dbReference>
<dbReference type="AlphaFoldDB" id="A0A6J4UMH8"/>
<dbReference type="SMART" id="SM00228">
    <property type="entry name" value="PDZ"/>
    <property type="match status" value="1"/>
</dbReference>
<name>A0A6J4UMH8_9CYAN</name>
<dbReference type="InterPro" id="IPR048172">
    <property type="entry name" value="HhoA_HhoB_HtrA-like"/>
</dbReference>
<proteinExistence type="inferred from homology"/>
<dbReference type="InterPro" id="IPR001478">
    <property type="entry name" value="PDZ"/>
</dbReference>
<accession>A0A6J4UMH8</accession>
<evidence type="ECO:0000313" key="6">
    <source>
        <dbReference type="EMBL" id="CAA9554966.1"/>
    </source>
</evidence>
<feature type="signal peptide" evidence="4">
    <location>
        <begin position="1"/>
        <end position="24"/>
    </location>
</feature>
<dbReference type="InterPro" id="IPR036034">
    <property type="entry name" value="PDZ_sf"/>
</dbReference>
<evidence type="ECO:0000259" key="5">
    <source>
        <dbReference type="PROSITE" id="PS50106"/>
    </source>
</evidence>
<evidence type="ECO:0000256" key="4">
    <source>
        <dbReference type="SAM" id="SignalP"/>
    </source>
</evidence>